<sequence>MLRGKKMGTPAAHRSPNLRAASPTSRFAGRLGDARQLALTTMVTTLTCLASGALKTMAGEIAPIWFTNAVLLSQLMVVSGRRRCWVLAGGVLGNLSANLYVGESFGVSGSYSSADIVEVLIAFAFAPRVSTVSELVRPKALMRFVAGGVVLAPVVSGVLATTLLRGQLSGKILPDLANWFISDALSLAIFTPAALVFWTGEVAQLLRADRRWKTAFLLLLVCIVTAGVFGQSKLPLLYWALPPIVLLAFQADLAGVMVGLLLCLAIAVSFTMRGFGPLWVFPYETMQGRIFGLQLFLVAALGIALPISATQAQRNRLFTMLRDGERRYRILAENATDIVMSLDLEGRLTYVSPRVTALLGQPAGDLIGMHLAGLALPEDRAALAAAVGIVAGGETEASQASRVSCSNGNTLWMETQLRCVIDAFSGKPESLTATLRDITERMMTEQRVADERAELQGLAFRDGLTGLFNRRHFDRELGRHWQQDARADTRGCLAVIMCDVDAYKSYNDHYGHQRGDECLCAIARTIAASATRATDMVARYGGEEFALILRDTDLPGAAVVAERIRESVESLRIPHEACGTGIVTISLGVAAMKTREGCDPTALVAAADRALYAAKRQGRNRTCLADFDDARPEDIEAQ</sequence>
<evidence type="ECO:0000313" key="13">
    <source>
        <dbReference type="Proteomes" id="UP000295606"/>
    </source>
</evidence>
<gene>
    <name evidence="12" type="ORF">E1N52_27165</name>
</gene>
<organism evidence="12 13">
    <name type="scientific">Paraburkholderia guartelaensis</name>
    <dbReference type="NCBI Taxonomy" id="2546446"/>
    <lineage>
        <taxon>Bacteria</taxon>
        <taxon>Pseudomonadati</taxon>
        <taxon>Pseudomonadota</taxon>
        <taxon>Betaproteobacteria</taxon>
        <taxon>Burkholderiales</taxon>
        <taxon>Burkholderiaceae</taxon>
        <taxon>Paraburkholderia</taxon>
    </lineage>
</organism>
<comment type="subcellular location">
    <subcellularLocation>
        <location evidence="1">Cell membrane</location>
        <topology evidence="1">Multi-pass membrane protein</topology>
    </subcellularLocation>
</comment>
<dbReference type="PANTHER" id="PTHR45138">
    <property type="entry name" value="REGULATORY COMPONENTS OF SENSORY TRANSDUCTION SYSTEM"/>
    <property type="match status" value="1"/>
</dbReference>
<dbReference type="EMBL" id="SMOD01000023">
    <property type="protein sequence ID" value="TDG05117.1"/>
    <property type="molecule type" value="Genomic_DNA"/>
</dbReference>
<feature type="transmembrane region" description="Helical" evidence="9">
    <location>
        <begin position="141"/>
        <end position="164"/>
    </location>
</feature>
<dbReference type="OrthoDB" id="9813903at2"/>
<dbReference type="SUPFAM" id="SSF55073">
    <property type="entry name" value="Nucleotide cyclase"/>
    <property type="match status" value="1"/>
</dbReference>
<evidence type="ECO:0000256" key="8">
    <source>
        <dbReference type="SAM" id="MobiDB-lite"/>
    </source>
</evidence>
<dbReference type="GO" id="GO:0052621">
    <property type="term" value="F:diguanylate cyclase activity"/>
    <property type="evidence" value="ECO:0007669"/>
    <property type="project" value="UniProtKB-EC"/>
</dbReference>
<dbReference type="InterPro" id="IPR035965">
    <property type="entry name" value="PAS-like_dom_sf"/>
</dbReference>
<accession>A0A4R5L9A7</accession>
<proteinExistence type="predicted"/>
<dbReference type="InterPro" id="IPR043128">
    <property type="entry name" value="Rev_trsase/Diguanyl_cyclase"/>
</dbReference>
<evidence type="ECO:0000256" key="5">
    <source>
        <dbReference type="ARBA" id="ARBA00022989"/>
    </source>
</evidence>
<keyword evidence="4 9" id="KW-0812">Transmembrane</keyword>
<keyword evidence="5 9" id="KW-1133">Transmembrane helix</keyword>
<dbReference type="InterPro" id="IPR000160">
    <property type="entry name" value="GGDEF_dom"/>
</dbReference>
<dbReference type="InterPro" id="IPR013656">
    <property type="entry name" value="PAS_4"/>
</dbReference>
<dbReference type="PROSITE" id="PS50887">
    <property type="entry name" value="GGDEF"/>
    <property type="match status" value="1"/>
</dbReference>
<dbReference type="CDD" id="cd00130">
    <property type="entry name" value="PAS"/>
    <property type="match status" value="1"/>
</dbReference>
<evidence type="ECO:0000259" key="11">
    <source>
        <dbReference type="PROSITE" id="PS50887"/>
    </source>
</evidence>
<feature type="transmembrane region" description="Helical" evidence="9">
    <location>
        <begin position="244"/>
        <end position="270"/>
    </location>
</feature>
<protein>
    <recommendedName>
        <fullName evidence="2">diguanylate cyclase</fullName>
        <ecNumber evidence="2">2.7.7.65</ecNumber>
    </recommendedName>
</protein>
<dbReference type="Pfam" id="PF00990">
    <property type="entry name" value="GGDEF"/>
    <property type="match status" value="1"/>
</dbReference>
<evidence type="ECO:0000256" key="4">
    <source>
        <dbReference type="ARBA" id="ARBA00022692"/>
    </source>
</evidence>
<dbReference type="GO" id="GO:1902201">
    <property type="term" value="P:negative regulation of bacterial-type flagellum-dependent cell motility"/>
    <property type="evidence" value="ECO:0007669"/>
    <property type="project" value="TreeGrafter"/>
</dbReference>
<evidence type="ECO:0000256" key="6">
    <source>
        <dbReference type="ARBA" id="ARBA00023136"/>
    </source>
</evidence>
<feature type="transmembrane region" description="Helical" evidence="9">
    <location>
        <begin position="212"/>
        <end position="232"/>
    </location>
</feature>
<feature type="domain" description="GGDEF" evidence="11">
    <location>
        <begin position="491"/>
        <end position="627"/>
    </location>
</feature>
<dbReference type="EC" id="2.7.7.65" evidence="2"/>
<dbReference type="Pfam" id="PF05231">
    <property type="entry name" value="MASE1"/>
    <property type="match status" value="1"/>
</dbReference>
<dbReference type="PANTHER" id="PTHR45138:SF9">
    <property type="entry name" value="DIGUANYLATE CYCLASE DGCM-RELATED"/>
    <property type="match status" value="1"/>
</dbReference>
<evidence type="ECO:0000259" key="10">
    <source>
        <dbReference type="PROSITE" id="PS50112"/>
    </source>
</evidence>
<dbReference type="SUPFAM" id="SSF55785">
    <property type="entry name" value="PYP-like sensor domain (PAS domain)"/>
    <property type="match status" value="1"/>
</dbReference>
<feature type="domain" description="PAS" evidence="10">
    <location>
        <begin position="324"/>
        <end position="394"/>
    </location>
</feature>
<name>A0A4R5L9A7_9BURK</name>
<keyword evidence="6 9" id="KW-0472">Membrane</keyword>
<evidence type="ECO:0000256" key="1">
    <source>
        <dbReference type="ARBA" id="ARBA00004651"/>
    </source>
</evidence>
<dbReference type="Proteomes" id="UP000295606">
    <property type="component" value="Unassembled WGS sequence"/>
</dbReference>
<evidence type="ECO:0000313" key="12">
    <source>
        <dbReference type="EMBL" id="TDG05117.1"/>
    </source>
</evidence>
<evidence type="ECO:0000256" key="7">
    <source>
        <dbReference type="ARBA" id="ARBA00034247"/>
    </source>
</evidence>
<dbReference type="PROSITE" id="PS50112">
    <property type="entry name" value="PAS"/>
    <property type="match status" value="1"/>
</dbReference>
<dbReference type="SMART" id="SM00267">
    <property type="entry name" value="GGDEF"/>
    <property type="match status" value="1"/>
</dbReference>
<feature type="transmembrane region" description="Helical" evidence="9">
    <location>
        <begin position="176"/>
        <end position="200"/>
    </location>
</feature>
<dbReference type="Gene3D" id="3.30.450.20">
    <property type="entry name" value="PAS domain"/>
    <property type="match status" value="1"/>
</dbReference>
<feature type="transmembrane region" description="Helical" evidence="9">
    <location>
        <begin position="290"/>
        <end position="309"/>
    </location>
</feature>
<evidence type="ECO:0000256" key="3">
    <source>
        <dbReference type="ARBA" id="ARBA00022475"/>
    </source>
</evidence>
<dbReference type="InterPro" id="IPR029787">
    <property type="entry name" value="Nucleotide_cyclase"/>
</dbReference>
<evidence type="ECO:0000256" key="9">
    <source>
        <dbReference type="SAM" id="Phobius"/>
    </source>
</evidence>
<dbReference type="SMART" id="SM00091">
    <property type="entry name" value="PAS"/>
    <property type="match status" value="1"/>
</dbReference>
<dbReference type="AlphaFoldDB" id="A0A4R5L9A7"/>
<dbReference type="Pfam" id="PF08448">
    <property type="entry name" value="PAS_4"/>
    <property type="match status" value="1"/>
</dbReference>
<dbReference type="InterPro" id="IPR000014">
    <property type="entry name" value="PAS"/>
</dbReference>
<dbReference type="NCBIfam" id="TIGR00254">
    <property type="entry name" value="GGDEF"/>
    <property type="match status" value="1"/>
</dbReference>
<dbReference type="FunFam" id="3.30.70.270:FF:000001">
    <property type="entry name" value="Diguanylate cyclase domain protein"/>
    <property type="match status" value="1"/>
</dbReference>
<dbReference type="InterPro" id="IPR050469">
    <property type="entry name" value="Diguanylate_Cyclase"/>
</dbReference>
<dbReference type="GO" id="GO:0043709">
    <property type="term" value="P:cell adhesion involved in single-species biofilm formation"/>
    <property type="evidence" value="ECO:0007669"/>
    <property type="project" value="TreeGrafter"/>
</dbReference>
<feature type="region of interest" description="Disordered" evidence="8">
    <location>
        <begin position="1"/>
        <end position="24"/>
    </location>
</feature>
<keyword evidence="3" id="KW-1003">Cell membrane</keyword>
<dbReference type="InterPro" id="IPR007895">
    <property type="entry name" value="MASE1"/>
</dbReference>
<dbReference type="Gene3D" id="3.30.70.270">
    <property type="match status" value="1"/>
</dbReference>
<reference evidence="12 13" key="1">
    <citation type="submission" date="2019-03" db="EMBL/GenBank/DDBJ databases">
        <title>Paraburkholderia sp. isolated from native Mimosa gymnas in Guartela State Park, Brazil.</title>
        <authorList>
            <person name="Paulitsch F."/>
            <person name="Hungria M."/>
            <person name="Delamuta J.R.M."/>
            <person name="Ribeiro R.A."/>
            <person name="Dall'Agnol R."/>
            <person name="Silva J.S.B."/>
        </authorList>
    </citation>
    <scope>NUCLEOTIDE SEQUENCE [LARGE SCALE GENOMIC DNA]</scope>
    <source>
        <strain evidence="12 13">CNPSo 3008</strain>
    </source>
</reference>
<evidence type="ECO:0000256" key="2">
    <source>
        <dbReference type="ARBA" id="ARBA00012528"/>
    </source>
</evidence>
<comment type="catalytic activity">
    <reaction evidence="7">
        <text>2 GTP = 3',3'-c-di-GMP + 2 diphosphate</text>
        <dbReference type="Rhea" id="RHEA:24898"/>
        <dbReference type="ChEBI" id="CHEBI:33019"/>
        <dbReference type="ChEBI" id="CHEBI:37565"/>
        <dbReference type="ChEBI" id="CHEBI:58805"/>
        <dbReference type="EC" id="2.7.7.65"/>
    </reaction>
</comment>
<dbReference type="GO" id="GO:0005886">
    <property type="term" value="C:plasma membrane"/>
    <property type="evidence" value="ECO:0007669"/>
    <property type="project" value="UniProtKB-SubCell"/>
</dbReference>
<comment type="caution">
    <text evidence="12">The sequence shown here is derived from an EMBL/GenBank/DDBJ whole genome shotgun (WGS) entry which is preliminary data.</text>
</comment>
<dbReference type="NCBIfam" id="TIGR00229">
    <property type="entry name" value="sensory_box"/>
    <property type="match status" value="1"/>
</dbReference>
<dbReference type="CDD" id="cd01949">
    <property type="entry name" value="GGDEF"/>
    <property type="match status" value="1"/>
</dbReference>